<reference evidence="2 3" key="1">
    <citation type="journal article" date="2020" name="ISME J.">
        <title>Uncovering the hidden diversity of litter-decomposition mechanisms in mushroom-forming fungi.</title>
        <authorList>
            <person name="Floudas D."/>
            <person name="Bentzer J."/>
            <person name="Ahren D."/>
            <person name="Johansson T."/>
            <person name="Persson P."/>
            <person name="Tunlid A."/>
        </authorList>
    </citation>
    <scope>NUCLEOTIDE SEQUENCE [LARGE SCALE GENOMIC DNA]</scope>
    <source>
        <strain evidence="2 3">CBS 661.87</strain>
    </source>
</reference>
<feature type="compositionally biased region" description="Basic residues" evidence="1">
    <location>
        <begin position="307"/>
        <end position="316"/>
    </location>
</feature>
<dbReference type="GO" id="GO:0070449">
    <property type="term" value="C:elongin complex"/>
    <property type="evidence" value="ECO:0007669"/>
    <property type="project" value="InterPro"/>
</dbReference>
<dbReference type="InterPro" id="IPR036047">
    <property type="entry name" value="F-box-like_dom_sf"/>
</dbReference>
<feature type="region of interest" description="Disordered" evidence="1">
    <location>
        <begin position="226"/>
        <end position="316"/>
    </location>
</feature>
<dbReference type="Proteomes" id="UP000565441">
    <property type="component" value="Unassembled WGS sequence"/>
</dbReference>
<name>A0A8H5HD20_9AGAR</name>
<dbReference type="InterPro" id="IPR051870">
    <property type="entry name" value="Elongin-A_domain"/>
</dbReference>
<dbReference type="EMBL" id="JAACJP010000012">
    <property type="protein sequence ID" value="KAF5381033.1"/>
    <property type="molecule type" value="Genomic_DNA"/>
</dbReference>
<feature type="compositionally biased region" description="Polar residues" evidence="1">
    <location>
        <begin position="258"/>
        <end position="270"/>
    </location>
</feature>
<dbReference type="GO" id="GO:0006368">
    <property type="term" value="P:transcription elongation by RNA polymerase II"/>
    <property type="evidence" value="ECO:0007669"/>
    <property type="project" value="InterPro"/>
</dbReference>
<dbReference type="Pfam" id="PF06881">
    <property type="entry name" value="Elongin_A"/>
    <property type="match status" value="1"/>
</dbReference>
<evidence type="ECO:0000313" key="3">
    <source>
        <dbReference type="Proteomes" id="UP000565441"/>
    </source>
</evidence>
<dbReference type="InterPro" id="IPR010684">
    <property type="entry name" value="RNA_pol_II_trans_fac_SIII_A"/>
</dbReference>
<evidence type="ECO:0000256" key="1">
    <source>
        <dbReference type="SAM" id="MobiDB-lite"/>
    </source>
</evidence>
<feature type="compositionally biased region" description="Low complexity" evidence="1">
    <location>
        <begin position="226"/>
        <end position="257"/>
    </location>
</feature>
<dbReference type="PANTHER" id="PTHR15141">
    <property type="entry name" value="TRANSCRIPTION ELONGATION FACTOR B POLYPEPTIDE 3"/>
    <property type="match status" value="1"/>
</dbReference>
<organism evidence="2 3">
    <name type="scientific">Tricholomella constricta</name>
    <dbReference type="NCBI Taxonomy" id="117010"/>
    <lineage>
        <taxon>Eukaryota</taxon>
        <taxon>Fungi</taxon>
        <taxon>Dikarya</taxon>
        <taxon>Basidiomycota</taxon>
        <taxon>Agaricomycotina</taxon>
        <taxon>Agaricomycetes</taxon>
        <taxon>Agaricomycetidae</taxon>
        <taxon>Agaricales</taxon>
        <taxon>Tricholomatineae</taxon>
        <taxon>Lyophyllaceae</taxon>
        <taxon>Tricholomella</taxon>
    </lineage>
</organism>
<keyword evidence="3" id="KW-1185">Reference proteome</keyword>
<dbReference type="PANTHER" id="PTHR15141:SF76">
    <property type="entry name" value="TRANSCRIPTION ELONGATION FACTOR B POLYPEPTIDE 3"/>
    <property type="match status" value="1"/>
</dbReference>
<evidence type="ECO:0008006" key="4">
    <source>
        <dbReference type="Google" id="ProtNLM"/>
    </source>
</evidence>
<comment type="caution">
    <text evidence="2">The sequence shown here is derived from an EMBL/GenBank/DDBJ whole genome shotgun (WGS) entry which is preliminary data.</text>
</comment>
<feature type="region of interest" description="Disordered" evidence="1">
    <location>
        <begin position="123"/>
        <end position="157"/>
    </location>
</feature>
<accession>A0A8H5HD20</accession>
<dbReference type="Gene3D" id="6.10.250.3180">
    <property type="match status" value="1"/>
</dbReference>
<dbReference type="SUPFAM" id="SSF81383">
    <property type="entry name" value="F-box domain"/>
    <property type="match status" value="1"/>
</dbReference>
<sequence length="316" mass="35113">MNPDVDAPVRRIPTLVQLCQRVCASNINYISSLGDDLSYDLVKPILERCNAEQLLRIEQASPHLQASTPAIWRDLCYSMFPLAIERYSMGPENEPRSWKDHYSFLREAEAKRLEEASTKLRNQRLEAEERKKEREVKLTDRVPPPKRQRTGWATNPAPKTLFQKTRSEASKLQKNMYHARMVPPMPQNGKKYSVLPKPASATLDFLPPSTGTSRVTVNNVVHRRSVTSSTTLSTSATSATPSASGSALSPSASQSRSLVTTSKCSPSVVGSLSKPPLRSDASTPAESRPFKPPAPVKRDPMASLFVPKRRAHSQRP</sequence>
<feature type="compositionally biased region" description="Basic and acidic residues" evidence="1">
    <location>
        <begin position="123"/>
        <end position="140"/>
    </location>
</feature>
<dbReference type="OrthoDB" id="21513at2759"/>
<proteinExistence type="predicted"/>
<protein>
    <recommendedName>
        <fullName evidence="4">Elongin-A</fullName>
    </recommendedName>
</protein>
<dbReference type="AlphaFoldDB" id="A0A8H5HD20"/>
<evidence type="ECO:0000313" key="2">
    <source>
        <dbReference type="EMBL" id="KAF5381033.1"/>
    </source>
</evidence>
<gene>
    <name evidence="2" type="ORF">D9615_004153</name>
</gene>